<reference evidence="6 7" key="1">
    <citation type="submission" date="2020-03" db="EMBL/GenBank/DDBJ databases">
        <title>Draft Genome Sequence of Cudoniella acicularis.</title>
        <authorList>
            <person name="Buettner E."/>
            <person name="Kellner H."/>
        </authorList>
    </citation>
    <scope>NUCLEOTIDE SEQUENCE [LARGE SCALE GENOMIC DNA]</scope>
    <source>
        <strain evidence="6 7">DSM 108380</strain>
    </source>
</reference>
<keyword evidence="2" id="KW-1015">Disulfide bond</keyword>
<evidence type="ECO:0000256" key="2">
    <source>
        <dbReference type="ARBA" id="ARBA00023157"/>
    </source>
</evidence>
<dbReference type="SUPFAM" id="SSF49785">
    <property type="entry name" value="Galactose-binding domain-like"/>
    <property type="match status" value="1"/>
</dbReference>
<evidence type="ECO:0008006" key="8">
    <source>
        <dbReference type="Google" id="ProtNLM"/>
    </source>
</evidence>
<dbReference type="AlphaFoldDB" id="A0A8H4W4R5"/>
<feature type="chain" id="PRO_5034463018" description="Thioredoxin domain-containing protein" evidence="3">
    <location>
        <begin position="20"/>
        <end position="504"/>
    </location>
</feature>
<dbReference type="PROSITE" id="PS51532">
    <property type="entry name" value="PITH"/>
    <property type="match status" value="1"/>
</dbReference>
<feature type="domain" description="PITH" evidence="5">
    <location>
        <begin position="215"/>
        <end position="413"/>
    </location>
</feature>
<organism evidence="6 7">
    <name type="scientific">Cudoniella acicularis</name>
    <dbReference type="NCBI Taxonomy" id="354080"/>
    <lineage>
        <taxon>Eukaryota</taxon>
        <taxon>Fungi</taxon>
        <taxon>Dikarya</taxon>
        <taxon>Ascomycota</taxon>
        <taxon>Pezizomycotina</taxon>
        <taxon>Leotiomycetes</taxon>
        <taxon>Helotiales</taxon>
        <taxon>Tricladiaceae</taxon>
        <taxon>Cudoniella</taxon>
    </lineage>
</organism>
<dbReference type="Gene3D" id="3.40.30.10">
    <property type="entry name" value="Glutaredoxin"/>
    <property type="match status" value="1"/>
</dbReference>
<accession>A0A8H4W4R5</accession>
<gene>
    <name evidence="6" type="ORF">G7Y89_g4380</name>
</gene>
<dbReference type="CDD" id="cd02947">
    <property type="entry name" value="TRX_family"/>
    <property type="match status" value="1"/>
</dbReference>
<evidence type="ECO:0000256" key="3">
    <source>
        <dbReference type="SAM" id="SignalP"/>
    </source>
</evidence>
<dbReference type="Pfam" id="PF06201">
    <property type="entry name" value="PITH"/>
    <property type="match status" value="1"/>
</dbReference>
<dbReference type="InterPro" id="IPR010400">
    <property type="entry name" value="PITH_dom"/>
</dbReference>
<keyword evidence="3" id="KW-0732">Signal</keyword>
<evidence type="ECO:0000256" key="1">
    <source>
        <dbReference type="ARBA" id="ARBA00008987"/>
    </source>
</evidence>
<proteinExistence type="inferred from homology"/>
<feature type="signal peptide" evidence="3">
    <location>
        <begin position="1"/>
        <end position="19"/>
    </location>
</feature>
<dbReference type="GO" id="GO:0005737">
    <property type="term" value="C:cytoplasm"/>
    <property type="evidence" value="ECO:0007669"/>
    <property type="project" value="UniProtKB-ARBA"/>
</dbReference>
<dbReference type="EMBL" id="JAAMPI010000236">
    <property type="protein sequence ID" value="KAF4633732.1"/>
    <property type="molecule type" value="Genomic_DNA"/>
</dbReference>
<comment type="similarity">
    <text evidence="1">Belongs to the thioredoxin family.</text>
</comment>
<dbReference type="InterPro" id="IPR013766">
    <property type="entry name" value="Thioredoxin_domain"/>
</dbReference>
<feature type="domain" description="Thioredoxin" evidence="4">
    <location>
        <begin position="35"/>
        <end position="195"/>
    </location>
</feature>
<dbReference type="Proteomes" id="UP000566819">
    <property type="component" value="Unassembled WGS sequence"/>
</dbReference>
<dbReference type="PROSITE" id="PS51352">
    <property type="entry name" value="THIOREDOXIN_2"/>
    <property type="match status" value="1"/>
</dbReference>
<protein>
    <recommendedName>
        <fullName evidence="8">Thioredoxin domain-containing protein</fullName>
    </recommendedName>
</protein>
<dbReference type="Gene3D" id="2.60.120.470">
    <property type="entry name" value="PITH domain"/>
    <property type="match status" value="1"/>
</dbReference>
<dbReference type="OrthoDB" id="2121326at2759"/>
<dbReference type="PANTHER" id="PTHR46115">
    <property type="entry name" value="THIOREDOXIN-LIKE PROTEIN 1"/>
    <property type="match status" value="1"/>
</dbReference>
<keyword evidence="7" id="KW-1185">Reference proteome</keyword>
<dbReference type="Pfam" id="PF00085">
    <property type="entry name" value="Thioredoxin"/>
    <property type="match status" value="1"/>
</dbReference>
<evidence type="ECO:0000259" key="5">
    <source>
        <dbReference type="PROSITE" id="PS51532"/>
    </source>
</evidence>
<dbReference type="InterPro" id="IPR037047">
    <property type="entry name" value="PITH_dom_sf"/>
</dbReference>
<dbReference type="SUPFAM" id="SSF52833">
    <property type="entry name" value="Thioredoxin-like"/>
    <property type="match status" value="1"/>
</dbReference>
<dbReference type="InterPro" id="IPR008979">
    <property type="entry name" value="Galactose-bd-like_sf"/>
</dbReference>
<evidence type="ECO:0000313" key="6">
    <source>
        <dbReference type="EMBL" id="KAF4633732.1"/>
    </source>
</evidence>
<evidence type="ECO:0000313" key="7">
    <source>
        <dbReference type="Proteomes" id="UP000566819"/>
    </source>
</evidence>
<dbReference type="InterPro" id="IPR036249">
    <property type="entry name" value="Thioredoxin-like_sf"/>
</dbReference>
<comment type="caution">
    <text evidence="6">The sequence shown here is derived from an EMBL/GenBank/DDBJ whole genome shotgun (WGS) entry which is preliminary data.</text>
</comment>
<sequence>MQFNVATLALAAMATVASAGDIVTVTADCTTSTLASTGFALPTVASIASTGVVTAATATGSPIAYVTGAASLNSVSALGMIVAGGVALLLKYSNSDNTPGRDESLKKIIANEIYADWCQPCKQIAPIYEQLSAQLSRPNHITFVKVNVDTQKEIAANYAVTAMPTFMIFKQGKVVEKVQGADPRKLQAVVKKLAAEAEGGSGSGFGSMASGSGWRTGDLPKGYGDITDQVDVKGLELLNADTEFGGVRVLFEASKPTGLQKGKASENQAKDWVESDTDEQLMMFVPFQATLKVHTLQITSLPPAASDDDDDEVPLRPRTIKLYSNRPHILGFEEADDIPATQSIELSEKDWDLTGTATLSLRFVKFQNVTSLVMFVVDGDGEGERVRIDRIRIIGETGEKRELGKLEKIGDEAGEYSQFRDFDKKDSMNFLETRLNGVITDMLAILWVYDIDRGPAGIQDRICIPKISHPANFILQHIFQAEAPLLPPTHQILHQYQNPQVSHK</sequence>
<name>A0A8H4W4R5_9HELO</name>
<evidence type="ECO:0000259" key="4">
    <source>
        <dbReference type="PROSITE" id="PS51352"/>
    </source>
</evidence>